<name>A0A8H2RPP3_PSEFL</name>
<comment type="caution">
    <text evidence="2">The sequence shown here is derived from an EMBL/GenBank/DDBJ whole genome shotgun (WGS) entry which is preliminary data.</text>
</comment>
<proteinExistence type="predicted"/>
<gene>
    <name evidence="2" type="ORF">PS900_00902</name>
</gene>
<evidence type="ECO:0000313" key="3">
    <source>
        <dbReference type="Proteomes" id="UP000325723"/>
    </source>
</evidence>
<dbReference type="EMBL" id="CABVIE010000002">
    <property type="protein sequence ID" value="VVO63074.1"/>
    <property type="molecule type" value="Genomic_DNA"/>
</dbReference>
<reference evidence="2 3" key="1">
    <citation type="submission" date="2019-09" db="EMBL/GenBank/DDBJ databases">
        <authorList>
            <person name="Chandra G."/>
            <person name="Truman W A."/>
        </authorList>
    </citation>
    <scope>NUCLEOTIDE SEQUENCE [LARGE SCALE GENOMIC DNA]</scope>
    <source>
        <strain evidence="2">PS900</strain>
    </source>
</reference>
<dbReference type="InterPro" id="IPR025139">
    <property type="entry name" value="DUF4062"/>
</dbReference>
<dbReference type="RefSeq" id="WP_150757123.1">
    <property type="nucleotide sequence ID" value="NZ_CABVIE010000002.1"/>
</dbReference>
<evidence type="ECO:0000313" key="2">
    <source>
        <dbReference type="EMBL" id="VVO63074.1"/>
    </source>
</evidence>
<sequence length="375" mass="41034">MAQSKKIKVMLSSRCNDRFPIDSNHTLSSIREQLKREIEGTKMFGKQVFEVWINEDAPPADAMDDSWDTCLQAVRDCDVMLVLSNGNAGWAKRAGDIGICHAEYMEGLATTRGKVRLIAMPNIPVGEGQDAETARNKLFQDFVSLQTPFRGGTVSTVEQLRTRVHEALLDALVVLTQRGVTAAASTRFDMGQALDWTRLDFRQRKRAMESVLLRALTGTDAPSSETAVVVPIAGAKVAVLVHAIPAAFTVAAARELVGKPFLRDHLHADALKTAVGPLHLIACHRGATETQATALLGFADATVVSGSFGIFVADDVQKVQFAFLANCRDESQTRHALQRFMEWLDQTGEADILAKRAASRAKIVRVIAAEYQGRY</sequence>
<protein>
    <recommendedName>
        <fullName evidence="1">DUF4062 domain-containing protein</fullName>
    </recommendedName>
</protein>
<dbReference type="AlphaFoldDB" id="A0A8H2RPP3"/>
<evidence type="ECO:0000259" key="1">
    <source>
        <dbReference type="Pfam" id="PF13271"/>
    </source>
</evidence>
<organism evidence="2 3">
    <name type="scientific">Pseudomonas fluorescens</name>
    <dbReference type="NCBI Taxonomy" id="294"/>
    <lineage>
        <taxon>Bacteria</taxon>
        <taxon>Pseudomonadati</taxon>
        <taxon>Pseudomonadota</taxon>
        <taxon>Gammaproteobacteria</taxon>
        <taxon>Pseudomonadales</taxon>
        <taxon>Pseudomonadaceae</taxon>
        <taxon>Pseudomonas</taxon>
    </lineage>
</organism>
<accession>A0A8H2RPP3</accession>
<dbReference type="Pfam" id="PF13271">
    <property type="entry name" value="DUF4062"/>
    <property type="match status" value="1"/>
</dbReference>
<feature type="domain" description="DUF4062" evidence="1">
    <location>
        <begin position="27"/>
        <end position="105"/>
    </location>
</feature>
<dbReference type="Proteomes" id="UP000325723">
    <property type="component" value="Unassembled WGS sequence"/>
</dbReference>